<dbReference type="SMART" id="SM00849">
    <property type="entry name" value="Lactamase_B"/>
    <property type="match status" value="1"/>
</dbReference>
<dbReference type="EMBL" id="JAEPRQ010000008">
    <property type="protein sequence ID" value="MBK4217665.1"/>
    <property type="molecule type" value="Genomic_DNA"/>
</dbReference>
<dbReference type="SUPFAM" id="SSF56281">
    <property type="entry name" value="Metallo-hydrolase/oxidoreductase"/>
    <property type="match status" value="1"/>
</dbReference>
<dbReference type="InterPro" id="IPR030811">
    <property type="entry name" value="SoxH-rel_PQQ_1"/>
</dbReference>
<dbReference type="CDD" id="cd16282">
    <property type="entry name" value="metallo-hydrolase-like_MBL-fold"/>
    <property type="match status" value="1"/>
</dbReference>
<dbReference type="PANTHER" id="PTHR42951">
    <property type="entry name" value="METALLO-BETA-LACTAMASE DOMAIN-CONTAINING"/>
    <property type="match status" value="1"/>
</dbReference>
<dbReference type="GO" id="GO:0017001">
    <property type="term" value="P:antibiotic catabolic process"/>
    <property type="evidence" value="ECO:0007669"/>
    <property type="project" value="UniProtKB-ARBA"/>
</dbReference>
<keyword evidence="5" id="KW-1185">Reference proteome</keyword>
<dbReference type="Pfam" id="PF00753">
    <property type="entry name" value="Lactamase_B"/>
    <property type="match status" value="1"/>
</dbReference>
<organism evidence="4 5">
    <name type="scientific">Paracoccus caeni</name>
    <dbReference type="NCBI Taxonomy" id="657651"/>
    <lineage>
        <taxon>Bacteria</taxon>
        <taxon>Pseudomonadati</taxon>
        <taxon>Pseudomonadota</taxon>
        <taxon>Alphaproteobacteria</taxon>
        <taxon>Rhodobacterales</taxon>
        <taxon>Paracoccaceae</taxon>
        <taxon>Paracoccus</taxon>
    </lineage>
</organism>
<dbReference type="NCBIfam" id="TIGR04558">
    <property type="entry name" value="SoxH_rel_PQQ_1"/>
    <property type="match status" value="1"/>
</dbReference>
<feature type="chain" id="PRO_5037826751" evidence="2">
    <location>
        <begin position="27"/>
        <end position="318"/>
    </location>
</feature>
<dbReference type="PANTHER" id="PTHR42951:SF4">
    <property type="entry name" value="ACYL-COENZYME A THIOESTERASE MBLAC2"/>
    <property type="match status" value="1"/>
</dbReference>
<protein>
    <submittedName>
        <fullName evidence="4">Quinoprotein relay system zinc metallohydrolase 1</fullName>
    </submittedName>
</protein>
<proteinExistence type="inferred from homology"/>
<comment type="similarity">
    <text evidence="1">Belongs to the metallo-beta-lactamase superfamily. Class-B beta-lactamase family.</text>
</comment>
<name>A0A934W163_9RHOB</name>
<dbReference type="RefSeq" id="WP_200688637.1">
    <property type="nucleotide sequence ID" value="NZ_JAEPRQ010000008.1"/>
</dbReference>
<evidence type="ECO:0000313" key="4">
    <source>
        <dbReference type="EMBL" id="MBK4217665.1"/>
    </source>
</evidence>
<dbReference type="InterPro" id="IPR050855">
    <property type="entry name" value="NDM-1-like"/>
</dbReference>
<reference evidence="4" key="1">
    <citation type="submission" date="2021-01" db="EMBL/GenBank/DDBJ databases">
        <title>Paracoccus amoyensis sp. nov., isolated from the surface seawater along the coast of Xiamen Island, China.</title>
        <authorList>
            <person name="Lyu L."/>
        </authorList>
    </citation>
    <scope>NUCLEOTIDE SEQUENCE</scope>
    <source>
        <strain evidence="4">MJ17</strain>
    </source>
</reference>
<keyword evidence="2" id="KW-0732">Signal</keyword>
<gene>
    <name evidence="4" type="ORF">JJJ17_17170</name>
</gene>
<dbReference type="InterPro" id="IPR036866">
    <property type="entry name" value="RibonucZ/Hydroxyglut_hydro"/>
</dbReference>
<evidence type="ECO:0000259" key="3">
    <source>
        <dbReference type="SMART" id="SM00849"/>
    </source>
</evidence>
<accession>A0A934W163</accession>
<dbReference type="Gene3D" id="3.60.15.10">
    <property type="entry name" value="Ribonuclease Z/Hydroxyacylglutathione hydrolase-like"/>
    <property type="match status" value="1"/>
</dbReference>
<evidence type="ECO:0000256" key="2">
    <source>
        <dbReference type="SAM" id="SignalP"/>
    </source>
</evidence>
<dbReference type="InterPro" id="IPR001279">
    <property type="entry name" value="Metallo-B-lactamas"/>
</dbReference>
<feature type="domain" description="Metallo-beta-lactamase" evidence="3">
    <location>
        <begin position="61"/>
        <end position="240"/>
    </location>
</feature>
<feature type="signal peptide" evidence="2">
    <location>
        <begin position="1"/>
        <end position="26"/>
    </location>
</feature>
<dbReference type="Proteomes" id="UP000640485">
    <property type="component" value="Unassembled WGS sequence"/>
</dbReference>
<comment type="caution">
    <text evidence="4">The sequence shown here is derived from an EMBL/GenBank/DDBJ whole genome shotgun (WGS) entry which is preliminary data.</text>
</comment>
<evidence type="ECO:0000313" key="5">
    <source>
        <dbReference type="Proteomes" id="UP000640485"/>
    </source>
</evidence>
<evidence type="ECO:0000256" key="1">
    <source>
        <dbReference type="ARBA" id="ARBA00005250"/>
    </source>
</evidence>
<dbReference type="AlphaFoldDB" id="A0A934W163"/>
<sequence>MNILAPTRRQLLAGAAATLLPIPAFASTSSRFGFAPVEVANGIWMIEGAREVFSRENGGAIVNIAFIETPQGAVVVDTGSNLSMGQEIRAFAEERLGGVALVVNTHHHPDHWFGNAAFDDCRIVALEETISTCTQYAQDFAESLYAILGSWMRGTNTRPGDSPMQGGEARIGGRSMRFIALSGHTQADLAILDEETGTLIAGDLLFLDRAPSLPDADFAAWNAALDELQALAPSGTVPGHGPFDRTDQALVQTRAYLTATRARLDQAAALGLSPIEAMSAGPVPEFAGLGANPEEYLRSVVQRWADHETEALPLIGGL</sequence>